<evidence type="ECO:0000256" key="3">
    <source>
        <dbReference type="ARBA" id="ARBA00008281"/>
    </source>
</evidence>
<dbReference type="Proteomes" id="UP001229244">
    <property type="component" value="Unassembled WGS sequence"/>
</dbReference>
<keyword evidence="4" id="KW-1003">Cell membrane</keyword>
<keyword evidence="10" id="KW-0997">Cell inner membrane</keyword>
<keyword evidence="7 10" id="KW-0283">Flagellar rotation</keyword>
<dbReference type="GO" id="GO:0009425">
    <property type="term" value="C:bacterial-type flagellum basal body"/>
    <property type="evidence" value="ECO:0007669"/>
    <property type="project" value="InterPro"/>
</dbReference>
<evidence type="ECO:0000256" key="9">
    <source>
        <dbReference type="ARBA" id="ARBA00023136"/>
    </source>
</evidence>
<dbReference type="GO" id="GO:0005886">
    <property type="term" value="C:plasma membrane"/>
    <property type="evidence" value="ECO:0007669"/>
    <property type="project" value="UniProtKB-SubCell"/>
</dbReference>
<evidence type="ECO:0000256" key="7">
    <source>
        <dbReference type="ARBA" id="ARBA00022779"/>
    </source>
</evidence>
<comment type="function">
    <text evidence="1 10">Controls the rotational direction of flagella during chemotaxis.</text>
</comment>
<dbReference type="GO" id="GO:0006935">
    <property type="term" value="P:chemotaxis"/>
    <property type="evidence" value="ECO:0007669"/>
    <property type="project" value="UniProtKB-KW"/>
</dbReference>
<keyword evidence="12" id="KW-0966">Cell projection</keyword>
<evidence type="ECO:0000313" key="12">
    <source>
        <dbReference type="EMBL" id="MDQ0317598.1"/>
    </source>
</evidence>
<dbReference type="InterPro" id="IPR005503">
    <property type="entry name" value="FliL"/>
</dbReference>
<evidence type="ECO:0000256" key="1">
    <source>
        <dbReference type="ARBA" id="ARBA00002254"/>
    </source>
</evidence>
<keyword evidence="12" id="KW-0969">Cilium</keyword>
<accession>A0AAE3VTJ9</accession>
<evidence type="ECO:0000256" key="6">
    <source>
        <dbReference type="ARBA" id="ARBA00022692"/>
    </source>
</evidence>
<evidence type="ECO:0000256" key="8">
    <source>
        <dbReference type="ARBA" id="ARBA00022989"/>
    </source>
</evidence>
<dbReference type="RefSeq" id="WP_306887521.1">
    <property type="nucleotide sequence ID" value="NZ_JAUSUL010000006.1"/>
</dbReference>
<dbReference type="Pfam" id="PF03748">
    <property type="entry name" value="FliL"/>
    <property type="match status" value="1"/>
</dbReference>
<evidence type="ECO:0000256" key="5">
    <source>
        <dbReference type="ARBA" id="ARBA00022500"/>
    </source>
</evidence>
<evidence type="ECO:0000256" key="4">
    <source>
        <dbReference type="ARBA" id="ARBA00022475"/>
    </source>
</evidence>
<keyword evidence="8 10" id="KW-1133">Transmembrane helix</keyword>
<comment type="caution">
    <text evidence="12">The sequence shown here is derived from an EMBL/GenBank/DDBJ whole genome shotgun (WGS) entry which is preliminary data.</text>
</comment>
<keyword evidence="13" id="KW-1185">Reference proteome</keyword>
<evidence type="ECO:0000256" key="10">
    <source>
        <dbReference type="RuleBase" id="RU364125"/>
    </source>
</evidence>
<organism evidence="12 13">
    <name type="scientific">Amorphus orientalis</name>
    <dbReference type="NCBI Taxonomy" id="649198"/>
    <lineage>
        <taxon>Bacteria</taxon>
        <taxon>Pseudomonadati</taxon>
        <taxon>Pseudomonadota</taxon>
        <taxon>Alphaproteobacteria</taxon>
        <taxon>Hyphomicrobiales</taxon>
        <taxon>Amorphaceae</taxon>
        <taxon>Amorphus</taxon>
    </lineage>
</organism>
<keyword evidence="12" id="KW-0282">Flagellum</keyword>
<evidence type="ECO:0000313" key="13">
    <source>
        <dbReference type="Proteomes" id="UP001229244"/>
    </source>
</evidence>
<comment type="similarity">
    <text evidence="3 10">Belongs to the FliL family.</text>
</comment>
<sequence length="172" mass="17937">MAKDTQGNDPAEAAPKDGKKKGGGTIIAVVLLTLLAIGAGGGIGIKVASSVEEAVTSREEANEPVVQASQLKYSGDMVLLSLDPVIINLAAPSDTWMRLETAIVFPNGALENPQIAAAQIAQDIAAYGRTLSLSQLQGPSALQYLRDDLNERAIVRTGGKVSELVVKTMVLQ</sequence>
<name>A0AAE3VTJ9_9HYPH</name>
<dbReference type="EMBL" id="JAUSUL010000006">
    <property type="protein sequence ID" value="MDQ0317598.1"/>
    <property type="molecule type" value="Genomic_DNA"/>
</dbReference>
<keyword evidence="9 10" id="KW-0472">Membrane</keyword>
<dbReference type="AlphaFoldDB" id="A0AAE3VTJ9"/>
<gene>
    <name evidence="12" type="ORF">J2S73_004084</name>
</gene>
<proteinExistence type="inferred from homology"/>
<feature type="region of interest" description="Disordered" evidence="11">
    <location>
        <begin position="1"/>
        <end position="20"/>
    </location>
</feature>
<keyword evidence="6 10" id="KW-0812">Transmembrane</keyword>
<comment type="subcellular location">
    <subcellularLocation>
        <location evidence="10">Cell inner membrane</location>
    </subcellularLocation>
    <subcellularLocation>
        <location evidence="2">Cell membrane</location>
        <topology evidence="2">Single-pass membrane protein</topology>
    </subcellularLocation>
</comment>
<keyword evidence="5 10" id="KW-0145">Chemotaxis</keyword>
<evidence type="ECO:0000256" key="11">
    <source>
        <dbReference type="SAM" id="MobiDB-lite"/>
    </source>
</evidence>
<feature type="transmembrane region" description="Helical" evidence="10">
    <location>
        <begin position="26"/>
        <end position="45"/>
    </location>
</feature>
<protein>
    <recommendedName>
        <fullName evidence="10">Flagellar protein FliL</fullName>
    </recommendedName>
</protein>
<evidence type="ECO:0000256" key="2">
    <source>
        <dbReference type="ARBA" id="ARBA00004162"/>
    </source>
</evidence>
<dbReference type="GO" id="GO:0071973">
    <property type="term" value="P:bacterial-type flagellum-dependent cell motility"/>
    <property type="evidence" value="ECO:0007669"/>
    <property type="project" value="InterPro"/>
</dbReference>
<reference evidence="12" key="1">
    <citation type="submission" date="2023-07" db="EMBL/GenBank/DDBJ databases">
        <title>Genomic Encyclopedia of Type Strains, Phase IV (KMG-IV): sequencing the most valuable type-strain genomes for metagenomic binning, comparative biology and taxonomic classification.</title>
        <authorList>
            <person name="Goeker M."/>
        </authorList>
    </citation>
    <scope>NUCLEOTIDE SEQUENCE</scope>
    <source>
        <strain evidence="12">DSM 21202</strain>
    </source>
</reference>